<sequence length="138" mass="15258">MSEELLFYRSCAPAAALWDDARDRPSSQLFMLNSNDEGLLSVAQSAKTNPKQFYQEFISAGMASRGVWGISEGEISPVPKVRDEAGNEIILGWSEDEGPGKVTGHCLINMKRWVGKKKLKKIAQSLRNVAVERGILHP</sequence>
<reference evidence="1 2" key="1">
    <citation type="submission" date="2014-08" db="EMBL/GenBank/DDBJ databases">
        <title>Complete genome sequence of Corynebacterium phocae M408/89/1(T)(=DSM 44612(T)), isolated from the common seal (Phoca vitulina).</title>
        <authorList>
            <person name="Ruckert C."/>
            <person name="Albersmeier A."/>
            <person name="Winkler A."/>
            <person name="Kalinowski J."/>
        </authorList>
    </citation>
    <scope>NUCLEOTIDE SEQUENCE [LARGE SCALE GENOMIC DNA]</scope>
    <source>
        <strain evidence="1 2">M408/89/1</strain>
    </source>
</reference>
<proteinExistence type="predicted"/>
<gene>
    <name evidence="1" type="ORF">CPHO_11285</name>
</gene>
<dbReference type="AlphaFoldDB" id="A0A1L7D5Q0"/>
<accession>A0A1L7D5Q0</accession>
<dbReference type="KEGG" id="cpho:CPHO_11285"/>
<dbReference type="Proteomes" id="UP000185491">
    <property type="component" value="Chromosome"/>
</dbReference>
<dbReference type="RefSeq" id="WP_075735886.1">
    <property type="nucleotide sequence ID" value="NZ_CP009249.1"/>
</dbReference>
<dbReference type="EMBL" id="CP009249">
    <property type="protein sequence ID" value="APT93371.1"/>
    <property type="molecule type" value="Genomic_DNA"/>
</dbReference>
<keyword evidence="2" id="KW-1185">Reference proteome</keyword>
<evidence type="ECO:0000313" key="2">
    <source>
        <dbReference type="Proteomes" id="UP000185491"/>
    </source>
</evidence>
<organism evidence="1 2">
    <name type="scientific">Corynebacterium phocae</name>
    <dbReference type="NCBI Taxonomy" id="161895"/>
    <lineage>
        <taxon>Bacteria</taxon>
        <taxon>Bacillati</taxon>
        <taxon>Actinomycetota</taxon>
        <taxon>Actinomycetes</taxon>
        <taxon>Mycobacteriales</taxon>
        <taxon>Corynebacteriaceae</taxon>
        <taxon>Corynebacterium</taxon>
    </lineage>
</organism>
<evidence type="ECO:0000313" key="1">
    <source>
        <dbReference type="EMBL" id="APT93371.1"/>
    </source>
</evidence>
<protein>
    <submittedName>
        <fullName evidence="1">Uncharacterized protein</fullName>
    </submittedName>
</protein>
<name>A0A1L7D5Q0_9CORY</name>